<comment type="caution">
    <text evidence="1">The sequence shown here is derived from an EMBL/GenBank/DDBJ whole genome shotgun (WGS) entry which is preliminary data.</text>
</comment>
<evidence type="ECO:0000313" key="2">
    <source>
        <dbReference type="Proteomes" id="UP000294801"/>
    </source>
</evidence>
<evidence type="ECO:0008006" key="3">
    <source>
        <dbReference type="Google" id="ProtNLM"/>
    </source>
</evidence>
<organism evidence="1 2">
    <name type="scientific">Gulbenkiania mobilis</name>
    <dbReference type="NCBI Taxonomy" id="397457"/>
    <lineage>
        <taxon>Bacteria</taxon>
        <taxon>Pseudomonadati</taxon>
        <taxon>Pseudomonadota</taxon>
        <taxon>Betaproteobacteria</taxon>
        <taxon>Neisseriales</taxon>
        <taxon>Chromobacteriaceae</taxon>
        <taxon>Gulbenkiania</taxon>
    </lineage>
</organism>
<dbReference type="SUPFAM" id="SSF55486">
    <property type="entry name" value="Metalloproteases ('zincins'), catalytic domain"/>
    <property type="match status" value="1"/>
</dbReference>
<sequence>MALAGWLIRNKAFVTADGTTLDDEAVAVLALQLALPALHLGEAAFAGWEEVIVYPDAFRVRDVWLDDDGLMHEADRWLVGEARHDGPLILSLPDVLDSPRLDGWNVAIHELAHKLDQLDGEANGYPPLHRGMDRAAWHAAWSDAYEGFGRALERGEEGWLDPYAGEHPAEFFAVLSEYFFEAPHWVRDDYPALYQQLAQFYRQDPAGRLARLPLEGLLPPPEAGSTAHD</sequence>
<dbReference type="Pfam" id="PF06167">
    <property type="entry name" value="Peptidase_M90"/>
    <property type="match status" value="1"/>
</dbReference>
<dbReference type="InterPro" id="IPR010384">
    <property type="entry name" value="MtfA_fam"/>
</dbReference>
<proteinExistence type="predicted"/>
<dbReference type="InterPro" id="IPR042252">
    <property type="entry name" value="MtfA_N"/>
</dbReference>
<dbReference type="PANTHER" id="PTHR30164:SF2">
    <property type="entry name" value="PROTEIN MTFA"/>
    <property type="match status" value="1"/>
</dbReference>
<dbReference type="Gene3D" id="3.40.390.10">
    <property type="entry name" value="Collagenase (Catalytic Domain)"/>
    <property type="match status" value="1"/>
</dbReference>
<evidence type="ECO:0000313" key="1">
    <source>
        <dbReference type="EMBL" id="TCW30798.1"/>
    </source>
</evidence>
<dbReference type="CDD" id="cd20169">
    <property type="entry name" value="Peptidase_M90_mtfA"/>
    <property type="match status" value="1"/>
</dbReference>
<dbReference type="Gene3D" id="1.10.472.150">
    <property type="entry name" value="Glucose-regulated metallo-peptidase M90, N-terminal domain"/>
    <property type="match status" value="1"/>
</dbReference>
<dbReference type="PANTHER" id="PTHR30164">
    <property type="entry name" value="MTFA PEPTIDASE"/>
    <property type="match status" value="1"/>
</dbReference>
<reference evidence="1 2" key="1">
    <citation type="submission" date="2019-03" db="EMBL/GenBank/DDBJ databases">
        <title>Genomic Encyclopedia of Type Strains, Phase IV (KMG-IV): sequencing the most valuable type-strain genomes for metagenomic binning, comparative biology and taxonomic classification.</title>
        <authorList>
            <person name="Goeker M."/>
        </authorList>
    </citation>
    <scope>NUCLEOTIDE SEQUENCE [LARGE SCALE GENOMIC DNA]</scope>
    <source>
        <strain evidence="1 2">DSM 18507</strain>
    </source>
</reference>
<dbReference type="EMBL" id="SMDA01000006">
    <property type="protein sequence ID" value="TCW30798.1"/>
    <property type="molecule type" value="Genomic_DNA"/>
</dbReference>
<dbReference type="InterPro" id="IPR024079">
    <property type="entry name" value="MetalloPept_cat_dom_sf"/>
</dbReference>
<keyword evidence="2" id="KW-1185">Reference proteome</keyword>
<gene>
    <name evidence="1" type="ORF">EV669_106124</name>
</gene>
<protein>
    <recommendedName>
        <fullName evidence="3">Zinc-dependent peptidase</fullName>
    </recommendedName>
</protein>
<dbReference type="Proteomes" id="UP000294801">
    <property type="component" value="Unassembled WGS sequence"/>
</dbReference>
<accession>A0ABY2CVG3</accession>
<name>A0ABY2CVG3_GULMO</name>